<keyword evidence="2" id="KW-1185">Reference proteome</keyword>
<dbReference type="InterPro" id="IPR011467">
    <property type="entry name" value="DUF1573"/>
</dbReference>
<sequence>MNFLGNSLLILFLTLTLLMIPTFESSMLIIKPKIQFVTQEDRNEYGEIEVNFEIENTGKEAIRILSVSPHCSCTDFNLSSSVIYNGKSELLTLTVEWDQIKSLGEVYAVLKTDSKQKYLKVSIRVKD</sequence>
<evidence type="ECO:0000313" key="2">
    <source>
        <dbReference type="Proteomes" id="UP000199564"/>
    </source>
</evidence>
<dbReference type="InterPro" id="IPR013783">
    <property type="entry name" value="Ig-like_fold"/>
</dbReference>
<protein>
    <recommendedName>
        <fullName evidence="3">DUF1573 domain-containing protein</fullName>
    </recommendedName>
</protein>
<dbReference type="AlphaFoldDB" id="A0A1I5DV50"/>
<organism evidence="1 2">
    <name type="scientific">Algoriphagus ornithinivorans</name>
    <dbReference type="NCBI Taxonomy" id="226506"/>
    <lineage>
        <taxon>Bacteria</taxon>
        <taxon>Pseudomonadati</taxon>
        <taxon>Bacteroidota</taxon>
        <taxon>Cytophagia</taxon>
        <taxon>Cytophagales</taxon>
        <taxon>Cyclobacteriaceae</taxon>
        <taxon>Algoriphagus</taxon>
    </lineage>
</organism>
<evidence type="ECO:0008006" key="3">
    <source>
        <dbReference type="Google" id="ProtNLM"/>
    </source>
</evidence>
<name>A0A1I5DV50_9BACT</name>
<dbReference type="STRING" id="226506.SAMN04488519_103162"/>
<reference evidence="2" key="1">
    <citation type="submission" date="2016-10" db="EMBL/GenBank/DDBJ databases">
        <authorList>
            <person name="Varghese N."/>
            <person name="Submissions S."/>
        </authorList>
    </citation>
    <scope>NUCLEOTIDE SEQUENCE [LARGE SCALE GENOMIC DNA]</scope>
    <source>
        <strain evidence="2">DSM 15282</strain>
    </source>
</reference>
<dbReference type="Pfam" id="PF07610">
    <property type="entry name" value="DUF1573"/>
    <property type="match status" value="1"/>
</dbReference>
<dbReference type="EMBL" id="FOVW01000003">
    <property type="protein sequence ID" value="SFO03122.1"/>
    <property type="molecule type" value="Genomic_DNA"/>
</dbReference>
<evidence type="ECO:0000313" key="1">
    <source>
        <dbReference type="EMBL" id="SFO03122.1"/>
    </source>
</evidence>
<proteinExistence type="predicted"/>
<accession>A0A1I5DV50</accession>
<gene>
    <name evidence="1" type="ORF">SAMN04488519_103162</name>
</gene>
<dbReference type="Proteomes" id="UP000199564">
    <property type="component" value="Unassembled WGS sequence"/>
</dbReference>
<dbReference type="Gene3D" id="2.60.40.10">
    <property type="entry name" value="Immunoglobulins"/>
    <property type="match status" value="1"/>
</dbReference>